<comment type="caution">
    <text evidence="1">The sequence shown here is derived from an EMBL/GenBank/DDBJ whole genome shotgun (WGS) entry which is preliminary data.</text>
</comment>
<dbReference type="GO" id="GO:0016874">
    <property type="term" value="F:ligase activity"/>
    <property type="evidence" value="ECO:0007669"/>
    <property type="project" value="UniProtKB-KW"/>
</dbReference>
<keyword evidence="1" id="KW-0436">Ligase</keyword>
<dbReference type="Proteomes" id="UP000004947">
    <property type="component" value="Unassembled WGS sequence"/>
</dbReference>
<dbReference type="EC" id="6.3.2.-" evidence="1"/>
<gene>
    <name evidence="1" type="ORF">LNTAR_10026</name>
</gene>
<evidence type="ECO:0000313" key="1">
    <source>
        <dbReference type="EMBL" id="EDM25068.1"/>
    </source>
</evidence>
<dbReference type="AlphaFoldDB" id="A6DTG4"/>
<keyword evidence="2" id="KW-1185">Reference proteome</keyword>
<organism evidence="1 2">
    <name type="scientific">Lentisphaera araneosa HTCC2155</name>
    <dbReference type="NCBI Taxonomy" id="313628"/>
    <lineage>
        <taxon>Bacteria</taxon>
        <taxon>Pseudomonadati</taxon>
        <taxon>Lentisphaerota</taxon>
        <taxon>Lentisphaeria</taxon>
        <taxon>Lentisphaerales</taxon>
        <taxon>Lentisphaeraceae</taxon>
        <taxon>Lentisphaera</taxon>
    </lineage>
</organism>
<protein>
    <submittedName>
        <fullName evidence="1">Peptide synthase</fullName>
        <ecNumber evidence="1">6.3.2.-</ecNumber>
    </submittedName>
</protein>
<reference evidence="1 2" key="1">
    <citation type="journal article" date="2010" name="J. Bacteriol.">
        <title>Genome sequence of Lentisphaera araneosa HTCC2155T, the type species of the order Lentisphaerales in the phylum Lentisphaerae.</title>
        <authorList>
            <person name="Thrash J.C."/>
            <person name="Cho J.C."/>
            <person name="Vergin K.L."/>
            <person name="Morris R.M."/>
            <person name="Giovannoni S.J."/>
        </authorList>
    </citation>
    <scope>NUCLEOTIDE SEQUENCE [LARGE SCALE GENOMIC DNA]</scope>
    <source>
        <strain evidence="1 2">HTCC2155</strain>
    </source>
</reference>
<dbReference type="STRING" id="313628.LNTAR_10026"/>
<evidence type="ECO:0000313" key="2">
    <source>
        <dbReference type="Proteomes" id="UP000004947"/>
    </source>
</evidence>
<proteinExistence type="predicted"/>
<dbReference type="EMBL" id="ABCK01000037">
    <property type="protein sequence ID" value="EDM25068.1"/>
    <property type="molecule type" value="Genomic_DNA"/>
</dbReference>
<name>A6DTG4_9BACT</name>
<sequence length="225" mass="26215">MSLSAVAQEDRSKMSTESFVALARKALIGESWLKMKGNINTRPKEGERARYPFILTALMRKDSLVVKTKLEESVMKVAYSFGEAHSTKELESKNKELYDKLQLRPGDFSLSFMYWDLMKEYDVEHLGLARIKCRVFLLADPDENEYAKVWISEKYLGPVKVMWKTGSLDFDKPDRLLQFEGFTKKNNRSMPKEAYLKNAYGDMQIKFNEHEGDYGLKFPQKLFNF</sequence>
<accession>A6DTG4</accession>